<gene>
    <name evidence="1" type="ORF">JAO13_23175</name>
</gene>
<proteinExistence type="predicted"/>
<dbReference type="EMBL" id="JAEDXG010000023">
    <property type="protein sequence ID" value="MBH9699347.1"/>
    <property type="molecule type" value="Genomic_DNA"/>
</dbReference>
<dbReference type="RefSeq" id="WP_165589152.1">
    <property type="nucleotide sequence ID" value="NZ_CADDZZ010000023.1"/>
</dbReference>
<reference evidence="1" key="1">
    <citation type="submission" date="2020-12" db="EMBL/GenBank/DDBJ databases">
        <title>Burkholderia cepacia complex in Mexico.</title>
        <authorList>
            <person name="Estrada P."/>
        </authorList>
    </citation>
    <scope>NUCLEOTIDE SEQUENCE</scope>
    <source>
        <strain evidence="1">871</strain>
    </source>
</reference>
<accession>A0A8I1AU42</accession>
<dbReference type="Proteomes" id="UP000645612">
    <property type="component" value="Unassembled WGS sequence"/>
</dbReference>
<protein>
    <submittedName>
        <fullName evidence="1">Uncharacterized protein</fullName>
    </submittedName>
</protein>
<dbReference type="AlphaFoldDB" id="A0A8I1AU42"/>
<comment type="caution">
    <text evidence="1">The sequence shown here is derived from an EMBL/GenBank/DDBJ whole genome shotgun (WGS) entry which is preliminary data.</text>
</comment>
<evidence type="ECO:0000313" key="2">
    <source>
        <dbReference type="Proteomes" id="UP000645612"/>
    </source>
</evidence>
<sequence>MIVGSAEHEIDFVTIRFPIRLLASFDRIHPALRQMASRRSRLDLNKHAEQTDHDVLRRLPGPSCYVDLFRGAYFSLRRAVKFDIFNDIQLLEYTTHAQH</sequence>
<evidence type="ECO:0000313" key="1">
    <source>
        <dbReference type="EMBL" id="MBH9699347.1"/>
    </source>
</evidence>
<organism evidence="1 2">
    <name type="scientific">Burkholderia cepacia</name>
    <name type="common">Pseudomonas cepacia</name>
    <dbReference type="NCBI Taxonomy" id="292"/>
    <lineage>
        <taxon>Bacteria</taxon>
        <taxon>Pseudomonadati</taxon>
        <taxon>Pseudomonadota</taxon>
        <taxon>Betaproteobacteria</taxon>
        <taxon>Burkholderiales</taxon>
        <taxon>Burkholderiaceae</taxon>
        <taxon>Burkholderia</taxon>
        <taxon>Burkholderia cepacia complex</taxon>
    </lineage>
</organism>
<name>A0A8I1AU42_BURCE</name>